<dbReference type="RefSeq" id="WP_210660135.1">
    <property type="nucleotide sequence ID" value="NZ_JAGKQQ010000001.1"/>
</dbReference>
<evidence type="ECO:0000313" key="3">
    <source>
        <dbReference type="Proteomes" id="UP000676565"/>
    </source>
</evidence>
<evidence type="ECO:0000259" key="1">
    <source>
        <dbReference type="Pfam" id="PF05685"/>
    </source>
</evidence>
<reference evidence="2 3" key="1">
    <citation type="submission" date="2021-04" db="EMBL/GenBank/DDBJ databases">
        <authorList>
            <person name="Ivanova A."/>
        </authorList>
    </citation>
    <scope>NUCLEOTIDE SEQUENCE [LARGE SCALE GENOMIC DNA]</scope>
    <source>
        <strain evidence="2 3">G18</strain>
    </source>
</reference>
<evidence type="ECO:0000313" key="2">
    <source>
        <dbReference type="EMBL" id="MBP3959476.1"/>
    </source>
</evidence>
<protein>
    <submittedName>
        <fullName evidence="2">Uma2 family endonuclease</fullName>
    </submittedName>
</protein>
<dbReference type="PANTHER" id="PTHR34107">
    <property type="entry name" value="SLL0198 PROTEIN-RELATED"/>
    <property type="match status" value="1"/>
</dbReference>
<dbReference type="EMBL" id="JAGKQQ010000001">
    <property type="protein sequence ID" value="MBP3959476.1"/>
    <property type="molecule type" value="Genomic_DNA"/>
</dbReference>
<accession>A0ABS5C0F8</accession>
<keyword evidence="2" id="KW-0540">Nuclease</keyword>
<dbReference type="GO" id="GO:0004519">
    <property type="term" value="F:endonuclease activity"/>
    <property type="evidence" value="ECO:0007669"/>
    <property type="project" value="UniProtKB-KW"/>
</dbReference>
<dbReference type="PANTHER" id="PTHR34107:SF4">
    <property type="entry name" value="SLL1222 PROTEIN"/>
    <property type="match status" value="1"/>
</dbReference>
<dbReference type="CDD" id="cd06260">
    <property type="entry name" value="DUF820-like"/>
    <property type="match status" value="1"/>
</dbReference>
<dbReference type="InterPro" id="IPR012296">
    <property type="entry name" value="Nuclease_put_TT1808"/>
</dbReference>
<dbReference type="InterPro" id="IPR011335">
    <property type="entry name" value="Restrct_endonuc-II-like"/>
</dbReference>
<feature type="domain" description="Putative restriction endonuclease" evidence="1">
    <location>
        <begin position="22"/>
        <end position="197"/>
    </location>
</feature>
<keyword evidence="2" id="KW-0255">Endonuclease</keyword>
<keyword evidence="3" id="KW-1185">Reference proteome</keyword>
<sequence>MEMILAIGRRKVVVPAWVADFESFRHWSHSAEFPEEGRICLINGKVWMDLSMEEFSSHNVVRTELGRVLANLMKETKFGRFVSEGMRFGHLGTQLSTEPDGMIVSHETLRDGRVELVGGDTGTQTELVGSLEVVIEIVSESSEVKDTEWTMTAYFDADVQEYWVVDARDEDDIRFDIYKRGKKEYLAVRKAGGWTKSAALGKSFRLTQSEGADGNPDFTLEVR</sequence>
<proteinExistence type="predicted"/>
<dbReference type="InterPro" id="IPR008538">
    <property type="entry name" value="Uma2"/>
</dbReference>
<dbReference type="Pfam" id="PF05685">
    <property type="entry name" value="Uma2"/>
    <property type="match status" value="1"/>
</dbReference>
<keyword evidence="2" id="KW-0378">Hydrolase</keyword>
<comment type="caution">
    <text evidence="2">The sequence shown here is derived from an EMBL/GenBank/DDBJ whole genome shotgun (WGS) entry which is preliminary data.</text>
</comment>
<dbReference type="Gene3D" id="3.90.1570.10">
    <property type="entry name" value="tt1808, chain A"/>
    <property type="match status" value="1"/>
</dbReference>
<dbReference type="Proteomes" id="UP000676565">
    <property type="component" value="Unassembled WGS sequence"/>
</dbReference>
<gene>
    <name evidence="2" type="ORF">J8F10_29885</name>
</gene>
<name>A0ABS5C0F8_9BACT</name>
<organism evidence="2 3">
    <name type="scientific">Gemmata palustris</name>
    <dbReference type="NCBI Taxonomy" id="2822762"/>
    <lineage>
        <taxon>Bacteria</taxon>
        <taxon>Pseudomonadati</taxon>
        <taxon>Planctomycetota</taxon>
        <taxon>Planctomycetia</taxon>
        <taxon>Gemmatales</taxon>
        <taxon>Gemmataceae</taxon>
        <taxon>Gemmata</taxon>
    </lineage>
</organism>
<dbReference type="SUPFAM" id="SSF52980">
    <property type="entry name" value="Restriction endonuclease-like"/>
    <property type="match status" value="1"/>
</dbReference>